<evidence type="ECO:0000256" key="12">
    <source>
        <dbReference type="RuleBase" id="RU000356"/>
    </source>
</evidence>
<dbReference type="InterPro" id="IPR001433">
    <property type="entry name" value="OxRdtase_FAD/NAD-bd"/>
</dbReference>
<dbReference type="GO" id="GO:0019825">
    <property type="term" value="F:oxygen binding"/>
    <property type="evidence" value="ECO:0007669"/>
    <property type="project" value="InterPro"/>
</dbReference>
<dbReference type="FunFam" id="1.10.490.10:FF:000003">
    <property type="entry name" value="Flavohemoprotein"/>
    <property type="match status" value="1"/>
</dbReference>
<reference evidence="15 17" key="1">
    <citation type="submission" date="2015-01" db="EMBL/GenBank/DDBJ databases">
        <authorList>
            <person name="Guo J."/>
        </authorList>
    </citation>
    <scope>NUCLEOTIDE SEQUENCE [LARGE SCALE GENOMIC DNA]</scope>
    <source>
        <strain evidence="15 17">DSM 22147</strain>
    </source>
</reference>
<dbReference type="GO" id="GO:0046210">
    <property type="term" value="P:nitric oxide catabolic process"/>
    <property type="evidence" value="ECO:0007669"/>
    <property type="project" value="TreeGrafter"/>
</dbReference>
<comment type="similarity">
    <text evidence="12">Belongs to the globin family.</text>
</comment>
<dbReference type="PROSITE" id="PS01033">
    <property type="entry name" value="GLOBIN"/>
    <property type="match status" value="1"/>
</dbReference>
<reference evidence="16 18" key="2">
    <citation type="submission" date="2018-06" db="EMBL/GenBank/DDBJ databases">
        <authorList>
            <consortium name="Pathogen Informatics"/>
            <person name="Doyle S."/>
        </authorList>
    </citation>
    <scope>NUCLEOTIDE SEQUENCE [LARGE SCALE GENOMIC DNA]</scope>
    <source>
        <strain evidence="16 18">NCTC13832</strain>
    </source>
</reference>
<evidence type="ECO:0000256" key="10">
    <source>
        <dbReference type="ARBA" id="ARBA00048649"/>
    </source>
</evidence>
<evidence type="ECO:0000256" key="1">
    <source>
        <dbReference type="ARBA" id="ARBA00001970"/>
    </source>
</evidence>
<comment type="cofactor">
    <cofactor evidence="1">
        <name>heme b</name>
        <dbReference type="ChEBI" id="CHEBI:60344"/>
    </cofactor>
</comment>
<dbReference type="Gene3D" id="3.40.50.80">
    <property type="entry name" value="Nucleotide-binding domain of ferredoxin-NADP reductase (FNR) module"/>
    <property type="match status" value="1"/>
</dbReference>
<protein>
    <recommendedName>
        <fullName evidence="3">nitric oxide dioxygenase</fullName>
        <ecNumber evidence="3">1.14.12.17</ecNumber>
    </recommendedName>
</protein>
<dbReference type="Pfam" id="PF00970">
    <property type="entry name" value="FAD_binding_6"/>
    <property type="match status" value="1"/>
</dbReference>
<dbReference type="PANTHER" id="PTHR43396">
    <property type="entry name" value="FLAVOHEMOPROTEIN"/>
    <property type="match status" value="1"/>
</dbReference>
<keyword evidence="16" id="KW-0560">Oxidoreductase</keyword>
<evidence type="ECO:0000313" key="18">
    <source>
        <dbReference type="Proteomes" id="UP000254100"/>
    </source>
</evidence>
<dbReference type="GO" id="GO:0071500">
    <property type="term" value="P:cellular response to nitrosative stress"/>
    <property type="evidence" value="ECO:0007669"/>
    <property type="project" value="TreeGrafter"/>
</dbReference>
<feature type="domain" description="Globin" evidence="13">
    <location>
        <begin position="1"/>
        <end position="138"/>
    </location>
</feature>
<evidence type="ECO:0000256" key="3">
    <source>
        <dbReference type="ARBA" id="ARBA00012229"/>
    </source>
</evidence>
<proteinExistence type="inferred from homology"/>
<sequence length="381" mass="42449">MLTQEEKGIILETVPVLKEKGTEITSRFYNRMFSQHPELRNMFNQTNQKKGFQSTALAQSVLAAAMNIEDFTPIVPIVKEIGYKHCALDVREEHYPIVGENLLAAIQEVVGVDENHPIIKTWAKAYGVIADAFISIEKDIYAGMAWEGFKPFKIDKIEDVTHNIKAFTVVSDEQDLSQFVPGQYITVDVSSEKLPYRAKRHYSIVDGGKDFITFGVRREVSEGHEGEVSTILHDEFKAGDMINLSAPVGGFQVHNPEKPQLFLGSGVGVTPLVSMYRHAAQAGSNVKFINVAASEKDIAFKAELDKITAEAKDATLHTHLRDQEGYLKAAELKDYLADDTEVYICGGTPFLQSMIQELAQLGVDENRIHFETFVPRLSVAV</sequence>
<dbReference type="EC" id="1.14.12.17" evidence="3"/>
<keyword evidence="7" id="KW-0521">NADP</keyword>
<feature type="domain" description="FAD-binding FR-type" evidence="14">
    <location>
        <begin position="147"/>
        <end position="254"/>
    </location>
</feature>
<dbReference type="SUPFAM" id="SSF46458">
    <property type="entry name" value="Globin-like"/>
    <property type="match status" value="1"/>
</dbReference>
<dbReference type="Pfam" id="PF00175">
    <property type="entry name" value="NAD_binding_1"/>
    <property type="match status" value="1"/>
</dbReference>
<dbReference type="SUPFAM" id="SSF63380">
    <property type="entry name" value="Riboflavin synthase domain-like"/>
    <property type="match status" value="1"/>
</dbReference>
<name>A0A0D6XQ74_9STAP</name>
<keyword evidence="5 12" id="KW-0561">Oxygen transport</keyword>
<dbReference type="AlphaFoldDB" id="A0A0D6XQ74"/>
<keyword evidence="8" id="KW-0408">Iron</keyword>
<keyword evidence="17" id="KW-1185">Reference proteome</keyword>
<dbReference type="GO" id="GO:0020037">
    <property type="term" value="F:heme binding"/>
    <property type="evidence" value="ECO:0007669"/>
    <property type="project" value="InterPro"/>
</dbReference>
<dbReference type="RefSeq" id="WP_044361343.1">
    <property type="nucleotide sequence ID" value="NZ_JXWY01000107.1"/>
</dbReference>
<dbReference type="SUPFAM" id="SSF52343">
    <property type="entry name" value="Ferredoxin reductase-like, C-terminal NADP-linked domain"/>
    <property type="match status" value="1"/>
</dbReference>
<dbReference type="OrthoDB" id="9801223at2"/>
<dbReference type="InterPro" id="IPR009050">
    <property type="entry name" value="Globin-like_sf"/>
</dbReference>
<gene>
    <name evidence="16" type="primary">hmp</name>
    <name evidence="16" type="ORF">NCTC13832_00757</name>
    <name evidence="15" type="ORF">TP70_09845</name>
</gene>
<dbReference type="STRING" id="569857.TP70_09845"/>
<dbReference type="EMBL" id="UHDT01000001">
    <property type="protein sequence ID" value="SUM57089.1"/>
    <property type="molecule type" value="Genomic_DNA"/>
</dbReference>
<evidence type="ECO:0000313" key="16">
    <source>
        <dbReference type="EMBL" id="SUM57089.1"/>
    </source>
</evidence>
<evidence type="ECO:0000256" key="7">
    <source>
        <dbReference type="ARBA" id="ARBA00022857"/>
    </source>
</evidence>
<comment type="catalytic activity">
    <reaction evidence="11">
        <text>2 nitric oxide + NADPH + 2 O2 = 2 nitrate + NADP(+) + H(+)</text>
        <dbReference type="Rhea" id="RHEA:19465"/>
        <dbReference type="ChEBI" id="CHEBI:15378"/>
        <dbReference type="ChEBI" id="CHEBI:15379"/>
        <dbReference type="ChEBI" id="CHEBI:16480"/>
        <dbReference type="ChEBI" id="CHEBI:17632"/>
        <dbReference type="ChEBI" id="CHEBI:57783"/>
        <dbReference type="ChEBI" id="CHEBI:58349"/>
        <dbReference type="EC" id="1.14.12.17"/>
    </reaction>
</comment>
<dbReference type="EMBL" id="JXWY01000107">
    <property type="protein sequence ID" value="KIX90013.1"/>
    <property type="molecule type" value="Genomic_DNA"/>
</dbReference>
<dbReference type="GO" id="GO:0005344">
    <property type="term" value="F:oxygen carrier activity"/>
    <property type="evidence" value="ECO:0007669"/>
    <property type="project" value="UniProtKB-KW"/>
</dbReference>
<organism evidence="16 18">
    <name type="scientific">Staphylococcus microti</name>
    <dbReference type="NCBI Taxonomy" id="569857"/>
    <lineage>
        <taxon>Bacteria</taxon>
        <taxon>Bacillati</taxon>
        <taxon>Bacillota</taxon>
        <taxon>Bacilli</taxon>
        <taxon>Bacillales</taxon>
        <taxon>Staphylococcaceae</taxon>
        <taxon>Staphylococcus</taxon>
    </lineage>
</organism>
<evidence type="ECO:0000313" key="15">
    <source>
        <dbReference type="EMBL" id="KIX90013.1"/>
    </source>
</evidence>
<keyword evidence="12" id="KW-0813">Transport</keyword>
<dbReference type="InterPro" id="IPR017938">
    <property type="entry name" value="Riboflavin_synthase-like_b-brl"/>
</dbReference>
<dbReference type="InterPro" id="IPR008333">
    <property type="entry name" value="Cbr1-like_FAD-bd_dom"/>
</dbReference>
<dbReference type="Gene3D" id="2.40.30.10">
    <property type="entry name" value="Translation factors"/>
    <property type="match status" value="1"/>
</dbReference>
<dbReference type="Gene3D" id="1.10.490.10">
    <property type="entry name" value="Globins"/>
    <property type="match status" value="1"/>
</dbReference>
<dbReference type="Proteomes" id="UP000032366">
    <property type="component" value="Unassembled WGS sequence"/>
</dbReference>
<dbReference type="InterPro" id="IPR039261">
    <property type="entry name" value="FNR_nucleotide-bd"/>
</dbReference>
<dbReference type="InterPro" id="IPR017927">
    <property type="entry name" value="FAD-bd_FR_type"/>
</dbReference>
<evidence type="ECO:0000256" key="2">
    <source>
        <dbReference type="ARBA" id="ARBA00006401"/>
    </source>
</evidence>
<dbReference type="Proteomes" id="UP000254100">
    <property type="component" value="Unassembled WGS sequence"/>
</dbReference>
<dbReference type="GO" id="GO:0008941">
    <property type="term" value="F:nitric oxide dioxygenase NAD(P)H activity"/>
    <property type="evidence" value="ECO:0007669"/>
    <property type="project" value="UniProtKB-EC"/>
</dbReference>
<comment type="catalytic activity">
    <reaction evidence="10">
        <text>2 nitric oxide + NADH + 2 O2 = 2 nitrate + NAD(+) + H(+)</text>
        <dbReference type="Rhea" id="RHEA:19469"/>
        <dbReference type="ChEBI" id="CHEBI:15378"/>
        <dbReference type="ChEBI" id="CHEBI:15379"/>
        <dbReference type="ChEBI" id="CHEBI:16480"/>
        <dbReference type="ChEBI" id="CHEBI:17632"/>
        <dbReference type="ChEBI" id="CHEBI:57540"/>
        <dbReference type="ChEBI" id="CHEBI:57945"/>
        <dbReference type="EC" id="1.14.12.17"/>
    </reaction>
</comment>
<keyword evidence="15" id="KW-0223">Dioxygenase</keyword>
<dbReference type="PANTHER" id="PTHR43396:SF3">
    <property type="entry name" value="FLAVOHEMOPROTEIN"/>
    <property type="match status" value="1"/>
</dbReference>
<evidence type="ECO:0000259" key="14">
    <source>
        <dbReference type="PROSITE" id="PS51384"/>
    </source>
</evidence>
<dbReference type="CDD" id="cd06184">
    <property type="entry name" value="flavohem_like_fad_nad_binding"/>
    <property type="match status" value="1"/>
</dbReference>
<evidence type="ECO:0000256" key="6">
    <source>
        <dbReference type="ARBA" id="ARBA00022723"/>
    </source>
</evidence>
<keyword evidence="6" id="KW-0479">Metal-binding</keyword>
<evidence type="ECO:0000256" key="5">
    <source>
        <dbReference type="ARBA" id="ARBA00022621"/>
    </source>
</evidence>
<keyword evidence="4 12" id="KW-0349">Heme</keyword>
<keyword evidence="9" id="KW-0520">NAD</keyword>
<dbReference type="InterPro" id="IPR012292">
    <property type="entry name" value="Globin/Proto"/>
</dbReference>
<dbReference type="GO" id="GO:0046872">
    <property type="term" value="F:metal ion binding"/>
    <property type="evidence" value="ECO:0007669"/>
    <property type="project" value="UniProtKB-KW"/>
</dbReference>
<dbReference type="PRINTS" id="PR00409">
    <property type="entry name" value="PHDIOXRDTASE"/>
</dbReference>
<evidence type="ECO:0000256" key="11">
    <source>
        <dbReference type="ARBA" id="ARBA00049433"/>
    </source>
</evidence>
<evidence type="ECO:0000256" key="9">
    <source>
        <dbReference type="ARBA" id="ARBA00023027"/>
    </source>
</evidence>
<comment type="similarity">
    <text evidence="2">In the C-terminal section; belongs to the flavoprotein pyridine nucleotide cytochrome reductase family.</text>
</comment>
<dbReference type="PROSITE" id="PS51384">
    <property type="entry name" value="FAD_FR"/>
    <property type="match status" value="1"/>
</dbReference>
<dbReference type="Pfam" id="PF00042">
    <property type="entry name" value="Globin"/>
    <property type="match status" value="1"/>
</dbReference>
<evidence type="ECO:0000256" key="8">
    <source>
        <dbReference type="ARBA" id="ARBA00023004"/>
    </source>
</evidence>
<evidence type="ECO:0000259" key="13">
    <source>
        <dbReference type="PROSITE" id="PS01033"/>
    </source>
</evidence>
<accession>A0A0D6XQ74</accession>
<evidence type="ECO:0000313" key="17">
    <source>
        <dbReference type="Proteomes" id="UP000032366"/>
    </source>
</evidence>
<dbReference type="GO" id="GO:0071949">
    <property type="term" value="F:FAD binding"/>
    <property type="evidence" value="ECO:0007669"/>
    <property type="project" value="TreeGrafter"/>
</dbReference>
<dbReference type="CDD" id="cd14777">
    <property type="entry name" value="Yhb1-globin-like"/>
    <property type="match status" value="1"/>
</dbReference>
<evidence type="ECO:0000256" key="4">
    <source>
        <dbReference type="ARBA" id="ARBA00022617"/>
    </source>
</evidence>
<dbReference type="InterPro" id="IPR000971">
    <property type="entry name" value="Globin"/>
</dbReference>